<name>A0A3S4QTL1_CHRGE</name>
<evidence type="ECO:0000313" key="2">
    <source>
        <dbReference type="Proteomes" id="UP000279227"/>
    </source>
</evidence>
<dbReference type="STRING" id="525257.HMPREF0204_14353"/>
<proteinExistence type="predicted"/>
<accession>A0A3S4QTL1</accession>
<reference evidence="1 2" key="1">
    <citation type="submission" date="2018-12" db="EMBL/GenBank/DDBJ databases">
        <authorList>
            <consortium name="Pathogen Informatics"/>
        </authorList>
    </citation>
    <scope>NUCLEOTIDE SEQUENCE [LARGE SCALE GENOMIC DNA]</scope>
    <source>
        <strain evidence="1 2">NCTC11432</strain>
    </source>
</reference>
<sequence length="106" mass="12362">MNNTVKLALALAAGSSLLYLGLRKKNKKEKLYLAPDGNTYKEDQIYRTYDNKLYKNGKAFHYNVPELHDDLKATHMNYEKVVNSTHLNYKADQKNPVYHHKGLRHQ</sequence>
<dbReference type="Proteomes" id="UP000279227">
    <property type="component" value="Chromosome"/>
</dbReference>
<dbReference type="RefSeq" id="WP_002980234.1">
    <property type="nucleotide sequence ID" value="NZ_CP031676.1"/>
</dbReference>
<dbReference type="AlphaFoldDB" id="A0A3S4QTL1"/>
<dbReference type="EMBL" id="LR134289">
    <property type="protein sequence ID" value="VEE04557.1"/>
    <property type="molecule type" value="Genomic_DNA"/>
</dbReference>
<dbReference type="KEGG" id="cgle:NCTC11432_00127"/>
<organism evidence="1 2">
    <name type="scientific">Chryseobacterium gleum</name>
    <name type="common">Flavobacterium gleum</name>
    <dbReference type="NCBI Taxonomy" id="250"/>
    <lineage>
        <taxon>Bacteria</taxon>
        <taxon>Pseudomonadati</taxon>
        <taxon>Bacteroidota</taxon>
        <taxon>Flavobacteriia</taxon>
        <taxon>Flavobacteriales</taxon>
        <taxon>Weeksellaceae</taxon>
        <taxon>Chryseobacterium group</taxon>
        <taxon>Chryseobacterium</taxon>
    </lineage>
</organism>
<dbReference type="OrthoDB" id="1262909at2"/>
<evidence type="ECO:0000313" key="1">
    <source>
        <dbReference type="EMBL" id="VEE04557.1"/>
    </source>
</evidence>
<protein>
    <submittedName>
        <fullName evidence="1">Uncharacterized protein</fullName>
    </submittedName>
</protein>
<dbReference type="GeneID" id="93022687"/>
<gene>
    <name evidence="1" type="ORF">NCTC11432_00127</name>
</gene>